<dbReference type="Proteomes" id="UP001152747">
    <property type="component" value="Unassembled WGS sequence"/>
</dbReference>
<gene>
    <name evidence="7" type="ORF">CAMP_LOCUS14549</name>
</gene>
<dbReference type="EMBL" id="CANHGI010000005">
    <property type="protein sequence ID" value="CAI5451912.1"/>
    <property type="molecule type" value="Genomic_DNA"/>
</dbReference>
<dbReference type="InterPro" id="IPR017452">
    <property type="entry name" value="GPCR_Rhodpsn_7TM"/>
</dbReference>
<feature type="transmembrane region" description="Helical" evidence="5">
    <location>
        <begin position="181"/>
        <end position="202"/>
    </location>
</feature>
<dbReference type="AlphaFoldDB" id="A0A9P1IXE7"/>
<reference evidence="7" key="1">
    <citation type="submission" date="2022-11" db="EMBL/GenBank/DDBJ databases">
        <authorList>
            <person name="Kikuchi T."/>
        </authorList>
    </citation>
    <scope>NUCLEOTIDE SEQUENCE</scope>
    <source>
        <strain evidence="7">PS1010</strain>
    </source>
</reference>
<dbReference type="GO" id="GO:0016020">
    <property type="term" value="C:membrane"/>
    <property type="evidence" value="ECO:0007669"/>
    <property type="project" value="UniProtKB-SubCell"/>
</dbReference>
<dbReference type="OrthoDB" id="5848170at2759"/>
<keyword evidence="2 5" id="KW-0812">Transmembrane</keyword>
<feature type="domain" description="G-protein coupled receptors family 1 profile" evidence="6">
    <location>
        <begin position="1"/>
        <end position="230"/>
    </location>
</feature>
<dbReference type="InterPro" id="IPR006874">
    <property type="entry name" value="DUF621"/>
</dbReference>
<comment type="subcellular location">
    <subcellularLocation>
        <location evidence="1">Membrane</location>
    </subcellularLocation>
</comment>
<dbReference type="SUPFAM" id="SSF81321">
    <property type="entry name" value="Family A G protein-coupled receptor-like"/>
    <property type="match status" value="1"/>
</dbReference>
<dbReference type="PROSITE" id="PS50262">
    <property type="entry name" value="G_PROTEIN_RECEP_F1_2"/>
    <property type="match status" value="1"/>
</dbReference>
<evidence type="ECO:0000256" key="3">
    <source>
        <dbReference type="ARBA" id="ARBA00022989"/>
    </source>
</evidence>
<feature type="transmembrane region" description="Helical" evidence="5">
    <location>
        <begin position="46"/>
        <end position="67"/>
    </location>
</feature>
<dbReference type="PANTHER" id="PTHR31406:SF6">
    <property type="entry name" value="G-PROTEIN COUPLED RECEPTORS FAMILY 1 PROFILE DOMAIN-CONTAINING PROTEIN"/>
    <property type="match status" value="1"/>
</dbReference>
<evidence type="ECO:0000256" key="1">
    <source>
        <dbReference type="ARBA" id="ARBA00004370"/>
    </source>
</evidence>
<evidence type="ECO:0000256" key="2">
    <source>
        <dbReference type="ARBA" id="ARBA00022692"/>
    </source>
</evidence>
<dbReference type="CDD" id="cd00637">
    <property type="entry name" value="7tm_classA_rhodopsin-like"/>
    <property type="match status" value="1"/>
</dbReference>
<comment type="caution">
    <text evidence="7">The sequence shown here is derived from an EMBL/GenBank/DDBJ whole genome shotgun (WGS) entry which is preliminary data.</text>
</comment>
<protein>
    <recommendedName>
        <fullName evidence="6">G-protein coupled receptors family 1 profile domain-containing protein</fullName>
    </recommendedName>
</protein>
<dbReference type="Pfam" id="PF04789">
    <property type="entry name" value="DUF621"/>
    <property type="match status" value="1"/>
</dbReference>
<feature type="transmembrane region" description="Helical" evidence="5">
    <location>
        <begin position="214"/>
        <end position="232"/>
    </location>
</feature>
<organism evidence="7 8">
    <name type="scientific">Caenorhabditis angaria</name>
    <dbReference type="NCBI Taxonomy" id="860376"/>
    <lineage>
        <taxon>Eukaryota</taxon>
        <taxon>Metazoa</taxon>
        <taxon>Ecdysozoa</taxon>
        <taxon>Nematoda</taxon>
        <taxon>Chromadorea</taxon>
        <taxon>Rhabditida</taxon>
        <taxon>Rhabditina</taxon>
        <taxon>Rhabditomorpha</taxon>
        <taxon>Rhabditoidea</taxon>
        <taxon>Rhabditidae</taxon>
        <taxon>Peloderinae</taxon>
        <taxon>Caenorhabditis</taxon>
    </lineage>
</organism>
<evidence type="ECO:0000313" key="8">
    <source>
        <dbReference type="Proteomes" id="UP001152747"/>
    </source>
</evidence>
<keyword evidence="4 5" id="KW-0472">Membrane</keyword>
<evidence type="ECO:0000256" key="4">
    <source>
        <dbReference type="ARBA" id="ARBA00023136"/>
    </source>
</evidence>
<dbReference type="PANTHER" id="PTHR31406">
    <property type="entry name" value="PROTEIN CBG06702-RELATED"/>
    <property type="match status" value="1"/>
</dbReference>
<accession>A0A9P1IXE7</accession>
<dbReference type="Gene3D" id="1.20.1070.10">
    <property type="entry name" value="Rhodopsin 7-helix transmembrane proteins"/>
    <property type="match status" value="1"/>
</dbReference>
<proteinExistence type="predicted"/>
<evidence type="ECO:0000259" key="6">
    <source>
        <dbReference type="PROSITE" id="PS50262"/>
    </source>
</evidence>
<keyword evidence="8" id="KW-1185">Reference proteome</keyword>
<evidence type="ECO:0000256" key="5">
    <source>
        <dbReference type="SAM" id="Phobius"/>
    </source>
</evidence>
<feature type="transmembrane region" description="Helical" evidence="5">
    <location>
        <begin position="88"/>
        <end position="108"/>
    </location>
</feature>
<keyword evidence="3 5" id="KW-1133">Transmembrane helix</keyword>
<evidence type="ECO:0000313" key="7">
    <source>
        <dbReference type="EMBL" id="CAI5451912.1"/>
    </source>
</evidence>
<name>A0A9P1IXE7_9PELO</name>
<sequence>MNFFWILLQLLIAVSILSILNLTVNVPVTLFSLLTTEFVKSEVFVISSYVIDFCNYAILFANLVIAIQRGTVFLFPQRYDLLFKTSIMVIWISLIWAIPMIIVCFMYYNECSYEYITKLSHYSLRCANSTRNPKIISFFEILIQILVPLINLTIYVLIIIKIFVAKQSNINKKEMSVLKQAITIFMIFQISSTLFYMCLNISFNLEMAFVFKRLLNAILLIAGTATPCYFFFTSPDIKKLFTKKVSVHSSNMFNSRRISVRASH</sequence>
<feature type="transmembrane region" description="Helical" evidence="5">
    <location>
        <begin position="141"/>
        <end position="160"/>
    </location>
</feature>